<evidence type="ECO:0000313" key="4">
    <source>
        <dbReference type="Proteomes" id="UP000039660"/>
    </source>
</evidence>
<evidence type="ECO:0000259" key="1">
    <source>
        <dbReference type="PROSITE" id="PS51186"/>
    </source>
</evidence>
<evidence type="ECO:0000313" key="5">
    <source>
        <dbReference type="Proteomes" id="UP000046176"/>
    </source>
</evidence>
<dbReference type="EMBL" id="CCRK01000016">
    <property type="protein sequence ID" value="CDZ53513.1"/>
    <property type="molecule type" value="Genomic_DNA"/>
</dbReference>
<gene>
    <name evidence="2" type="ORF">NGAL_HAMBI1145_57360</name>
    <name evidence="3" type="ORF">NGAL_HAMBI1189_50310</name>
</gene>
<evidence type="ECO:0000313" key="3">
    <source>
        <dbReference type="EMBL" id="CDZ53513.1"/>
    </source>
</evidence>
<dbReference type="InterPro" id="IPR000182">
    <property type="entry name" value="GNAT_dom"/>
</dbReference>
<dbReference type="InterPro" id="IPR016181">
    <property type="entry name" value="Acyl_CoA_acyltransferase"/>
</dbReference>
<feature type="domain" description="N-acetyltransferase" evidence="1">
    <location>
        <begin position="16"/>
        <end position="185"/>
    </location>
</feature>
<proteinExistence type="predicted"/>
<keyword evidence="2" id="KW-0808">Transferase</keyword>
<dbReference type="Gene3D" id="3.40.630.30">
    <property type="match status" value="1"/>
</dbReference>
<reference evidence="4 5" key="1">
    <citation type="submission" date="2014-08" db="EMBL/GenBank/DDBJ databases">
        <authorList>
            <person name="Chen Y.-H."/>
        </authorList>
    </citation>
    <scope>NUCLEOTIDE SEQUENCE [LARGE SCALE GENOMIC DNA]</scope>
</reference>
<dbReference type="PROSITE" id="PS51186">
    <property type="entry name" value="GNAT"/>
    <property type="match status" value="1"/>
</dbReference>
<accession>A0A0T7G1J7</accession>
<dbReference type="SUPFAM" id="SSF55729">
    <property type="entry name" value="Acyl-CoA N-acyltransferases (Nat)"/>
    <property type="match status" value="1"/>
</dbReference>
<dbReference type="OrthoDB" id="5295305at2"/>
<organism evidence="2 5">
    <name type="scientific">Neorhizobium galegae bv. officinalis</name>
    <dbReference type="NCBI Taxonomy" id="323656"/>
    <lineage>
        <taxon>Bacteria</taxon>
        <taxon>Pseudomonadati</taxon>
        <taxon>Pseudomonadota</taxon>
        <taxon>Alphaproteobacteria</taxon>
        <taxon>Hyphomicrobiales</taxon>
        <taxon>Rhizobiaceae</taxon>
        <taxon>Rhizobium/Agrobacterium group</taxon>
        <taxon>Neorhizobium</taxon>
    </lineage>
</organism>
<dbReference type="Proteomes" id="UP000039660">
    <property type="component" value="Unassembled WGS sequence"/>
</dbReference>
<keyword evidence="2" id="KW-0689">Ribosomal protein</keyword>
<dbReference type="GO" id="GO:0016747">
    <property type="term" value="F:acyltransferase activity, transferring groups other than amino-acyl groups"/>
    <property type="evidence" value="ECO:0007669"/>
    <property type="project" value="InterPro"/>
</dbReference>
<dbReference type="PANTHER" id="PTHR43610">
    <property type="entry name" value="BLL6696 PROTEIN"/>
    <property type="match status" value="1"/>
</dbReference>
<name>A0A0T7G1J7_NEOGA</name>
<dbReference type="EMBL" id="CCRH01000027">
    <property type="protein sequence ID" value="CDZ41136.1"/>
    <property type="molecule type" value="Genomic_DNA"/>
</dbReference>
<evidence type="ECO:0000313" key="2">
    <source>
        <dbReference type="EMBL" id="CDZ41136.1"/>
    </source>
</evidence>
<dbReference type="Pfam" id="PF13302">
    <property type="entry name" value="Acetyltransf_3"/>
    <property type="match status" value="1"/>
</dbReference>
<protein>
    <submittedName>
        <fullName evidence="2">Acetyltransferase, ribosomal protein N-acetylase</fullName>
    </submittedName>
</protein>
<dbReference type="Proteomes" id="UP000046176">
    <property type="component" value="Unassembled WGS sequence"/>
</dbReference>
<sequence length="200" mass="22993">MLNLDRLPAIVVGKKVKMVALNETHRAALMEVAKDERIWRHYPLDGTKDEVFNAWFDESLFDATKLVSWPFVVHNIADERLIGSARFESIAKEHDRLSVGGTWLHPSAWRKGFNTEMNYLLFDVAFEILGAKRVEVRVDARNEANLSGMRSFGTTEEGTLRQFYLEQDGYRTDRVIFSVMQNEWPGVKTKMANKLDGRSP</sequence>
<dbReference type="GO" id="GO:0005840">
    <property type="term" value="C:ribosome"/>
    <property type="evidence" value="ECO:0007669"/>
    <property type="project" value="UniProtKB-KW"/>
</dbReference>
<keyword evidence="2" id="KW-0687">Ribonucleoprotein</keyword>
<dbReference type="PANTHER" id="PTHR43610:SF1">
    <property type="entry name" value="N-ACETYLTRANSFERASE DOMAIN-CONTAINING PROTEIN"/>
    <property type="match status" value="1"/>
</dbReference>
<dbReference type="AlphaFoldDB" id="A0A0T7G1J7"/>
<dbReference type="RefSeq" id="WP_046637802.1">
    <property type="nucleotide sequence ID" value="NZ_CCRH01000027.1"/>
</dbReference>